<dbReference type="Proteomes" id="UP000618754">
    <property type="component" value="Unassembled WGS sequence"/>
</dbReference>
<comment type="subcellular location">
    <subcellularLocation>
        <location evidence="1 7">Cell outer membrane</location>
        <topology evidence="1 7">Multi-pass membrane protein</topology>
    </subcellularLocation>
</comment>
<dbReference type="Gene3D" id="2.170.130.10">
    <property type="entry name" value="TonB-dependent receptor, plug domain"/>
    <property type="match status" value="1"/>
</dbReference>
<gene>
    <name evidence="10" type="ORF">IDJ75_08155</name>
</gene>
<sequence>MKKLLLVSLCFLMLCITQVYAQNRTITGTVTSKDDGLPLPGVSVTVSGTSIGTQTNASGKFSLSVPASAKSLSFSFIGFQKKESLIPASGVVSLSLESSSSQLGEVVVAAAGLQVQKSTQGYATTQLKSQAITQGKTPSVAAALSGKVAGLQVNVVSSGVNPQVRIVLRGNRSLLGNNQALVVLDNIIVPNAVLTNLNPEDIEDIQVLNGSSGAALYGSDASNGALLITTKKGKKGQTSIRFSNTTSWEQVSYFPKVQNKFGSGSNNDIQAYIPYENQQYGPAFDGVLRPVGRVLENGDQQMLPYAATNSKNDFWNTGTMNQSDFTLTSGDDKSTVYLSGQYVTQNGTTPGDKYNRVSLRLNGTRDLGNKVSIDYGANYVQNRYDITSATGTIYDNLLNQPDNIRITDYKDWQNNEYANPNGFYNDYYNNPYYTAANSRQKTRNDYLIGRLELKWRPIDELTFTGRVGISTYNTSYKTYSNKFVFTPYTLASGKFNGKSNIAGSVEDGSSYTTQLLSEFQGTYAKTYGDFKVSFTAGGQLRGNNDNAQTINATGLIQRDLFNVAQRYTPTPDGGQSSAVRRQVGVYGDLRVTYKDYLTLEGTGRNDWTSVLAVANRSFFYPSLSASFVPTQAFESLKNNRILSSLKIRASVSKVGQANIGAYANVPTYSQAAGYPFSTGPGYRISGQLVSPSLRPEITKGFEGGFDALFLDERISANVTYYKTNTTDQTVPTGLSNATGYTQFLTNTGNVKNEGIETVLSFIPLKTSNGWQLTLGGNYTYNDNKVTEISADLKQLALSSGAQAQAYAITGYSYPMLQGSDYQRDSQGRVVIDKTTGYPIANPNQTILGNTNPKHRLGLNFEVKYKNLRLFALAEYRGGFVVYNSGAGTYDFSGSGIRTAYYNRERFVFPNSSYYDAATDSYIANTNITVSDGGAGFFADNNRNMNIATNYIYSGASWKIREVSLTYDLPKSVLAGQKYVKGVSISAQGRNLFLWVPKSNLYTDPEFNFTDGNAIGIQSLSQTPPTRYYGATLTVTL</sequence>
<proteinExistence type="inferred from homology"/>
<keyword evidence="2 7" id="KW-0813">Transport</keyword>
<evidence type="ECO:0000256" key="7">
    <source>
        <dbReference type="PROSITE-ProRule" id="PRU01360"/>
    </source>
</evidence>
<evidence type="ECO:0000256" key="2">
    <source>
        <dbReference type="ARBA" id="ARBA00022448"/>
    </source>
</evidence>
<keyword evidence="5 7" id="KW-0472">Membrane</keyword>
<feature type="domain" description="TonB-dependent receptor plug" evidence="9">
    <location>
        <begin position="119"/>
        <end position="225"/>
    </location>
</feature>
<dbReference type="NCBIfam" id="TIGR04056">
    <property type="entry name" value="OMP_RagA_SusC"/>
    <property type="match status" value="1"/>
</dbReference>
<comment type="caution">
    <text evidence="10">The sequence shown here is derived from an EMBL/GenBank/DDBJ whole genome shotgun (WGS) entry which is preliminary data.</text>
</comment>
<organism evidence="10 11">
    <name type="scientific">Mucilaginibacter rigui</name>
    <dbReference type="NCBI Taxonomy" id="534635"/>
    <lineage>
        <taxon>Bacteria</taxon>
        <taxon>Pseudomonadati</taxon>
        <taxon>Bacteroidota</taxon>
        <taxon>Sphingobacteriia</taxon>
        <taxon>Sphingobacteriales</taxon>
        <taxon>Sphingobacteriaceae</taxon>
        <taxon>Mucilaginibacter</taxon>
    </lineage>
</organism>
<dbReference type="SUPFAM" id="SSF49464">
    <property type="entry name" value="Carboxypeptidase regulatory domain-like"/>
    <property type="match status" value="1"/>
</dbReference>
<evidence type="ECO:0000256" key="5">
    <source>
        <dbReference type="ARBA" id="ARBA00023136"/>
    </source>
</evidence>
<feature type="chain" id="PRO_5046934440" evidence="8">
    <location>
        <begin position="22"/>
        <end position="1036"/>
    </location>
</feature>
<dbReference type="Pfam" id="PF13715">
    <property type="entry name" value="CarbopepD_reg_2"/>
    <property type="match status" value="1"/>
</dbReference>
<dbReference type="InterPro" id="IPR023996">
    <property type="entry name" value="TonB-dep_OMP_SusC/RagA"/>
</dbReference>
<name>A0ABR7X3U3_9SPHI</name>
<keyword evidence="8" id="KW-0732">Signal</keyword>
<dbReference type="InterPro" id="IPR036942">
    <property type="entry name" value="Beta-barrel_TonB_sf"/>
</dbReference>
<evidence type="ECO:0000256" key="6">
    <source>
        <dbReference type="ARBA" id="ARBA00023237"/>
    </source>
</evidence>
<protein>
    <submittedName>
        <fullName evidence="10">SusC/RagA family TonB-linked outer membrane protein</fullName>
    </submittedName>
</protein>
<dbReference type="Gene3D" id="2.40.170.20">
    <property type="entry name" value="TonB-dependent receptor, beta-barrel domain"/>
    <property type="match status" value="1"/>
</dbReference>
<dbReference type="PROSITE" id="PS52016">
    <property type="entry name" value="TONB_DEPENDENT_REC_3"/>
    <property type="match status" value="1"/>
</dbReference>
<keyword evidence="6 7" id="KW-0998">Cell outer membrane</keyword>
<dbReference type="SUPFAM" id="SSF56935">
    <property type="entry name" value="Porins"/>
    <property type="match status" value="1"/>
</dbReference>
<evidence type="ECO:0000256" key="4">
    <source>
        <dbReference type="ARBA" id="ARBA00022692"/>
    </source>
</evidence>
<evidence type="ECO:0000313" key="11">
    <source>
        <dbReference type="Proteomes" id="UP000618754"/>
    </source>
</evidence>
<comment type="similarity">
    <text evidence="7">Belongs to the TonB-dependent receptor family.</text>
</comment>
<evidence type="ECO:0000256" key="1">
    <source>
        <dbReference type="ARBA" id="ARBA00004571"/>
    </source>
</evidence>
<dbReference type="InterPro" id="IPR039426">
    <property type="entry name" value="TonB-dep_rcpt-like"/>
</dbReference>
<dbReference type="Pfam" id="PF07715">
    <property type="entry name" value="Plug"/>
    <property type="match status" value="1"/>
</dbReference>
<accession>A0ABR7X3U3</accession>
<dbReference type="InterPro" id="IPR012910">
    <property type="entry name" value="Plug_dom"/>
</dbReference>
<keyword evidence="11" id="KW-1185">Reference proteome</keyword>
<feature type="signal peptide" evidence="8">
    <location>
        <begin position="1"/>
        <end position="21"/>
    </location>
</feature>
<dbReference type="Gene3D" id="2.60.40.1120">
    <property type="entry name" value="Carboxypeptidase-like, regulatory domain"/>
    <property type="match status" value="1"/>
</dbReference>
<keyword evidence="4 7" id="KW-0812">Transmembrane</keyword>
<evidence type="ECO:0000256" key="8">
    <source>
        <dbReference type="SAM" id="SignalP"/>
    </source>
</evidence>
<keyword evidence="3 7" id="KW-1134">Transmembrane beta strand</keyword>
<reference evidence="10 11" key="1">
    <citation type="submission" date="2020-09" db="EMBL/GenBank/DDBJ databases">
        <title>Novel species of Mucilaginibacter isolated from a glacier on the Tibetan Plateau.</title>
        <authorList>
            <person name="Liu Q."/>
            <person name="Xin Y.-H."/>
        </authorList>
    </citation>
    <scope>NUCLEOTIDE SEQUENCE [LARGE SCALE GENOMIC DNA]</scope>
    <source>
        <strain evidence="10 11">CGMCC 1.13878</strain>
    </source>
</reference>
<evidence type="ECO:0000259" key="9">
    <source>
        <dbReference type="Pfam" id="PF07715"/>
    </source>
</evidence>
<dbReference type="EMBL" id="JACWMW010000002">
    <property type="protein sequence ID" value="MBD1385249.1"/>
    <property type="molecule type" value="Genomic_DNA"/>
</dbReference>
<dbReference type="RefSeq" id="WP_191175136.1">
    <property type="nucleotide sequence ID" value="NZ_JACWMW010000002.1"/>
</dbReference>
<dbReference type="InterPro" id="IPR037066">
    <property type="entry name" value="Plug_dom_sf"/>
</dbReference>
<evidence type="ECO:0000313" key="10">
    <source>
        <dbReference type="EMBL" id="MBD1385249.1"/>
    </source>
</evidence>
<dbReference type="InterPro" id="IPR008969">
    <property type="entry name" value="CarboxyPept-like_regulatory"/>
</dbReference>
<evidence type="ECO:0000256" key="3">
    <source>
        <dbReference type="ARBA" id="ARBA00022452"/>
    </source>
</evidence>